<feature type="transmembrane region" description="Helical" evidence="7">
    <location>
        <begin position="20"/>
        <end position="40"/>
    </location>
</feature>
<dbReference type="InterPro" id="IPR050250">
    <property type="entry name" value="Macrolide_Exporter_MacB"/>
</dbReference>
<dbReference type="PANTHER" id="PTHR30572:SF4">
    <property type="entry name" value="ABC TRANSPORTER PERMEASE YTRF"/>
    <property type="match status" value="1"/>
</dbReference>
<name>A0A381RPU0_9ZZZZ</name>
<evidence type="ECO:0008006" key="11">
    <source>
        <dbReference type="Google" id="ProtNLM"/>
    </source>
</evidence>
<evidence type="ECO:0000256" key="6">
    <source>
        <dbReference type="ARBA" id="ARBA00038076"/>
    </source>
</evidence>
<keyword evidence="2" id="KW-1003">Cell membrane</keyword>
<keyword evidence="4 7" id="KW-1133">Transmembrane helix</keyword>
<protein>
    <recommendedName>
        <fullName evidence="11">ABC3 transporter permease protein domain-containing protein</fullName>
    </recommendedName>
</protein>
<dbReference type="GO" id="GO:0022857">
    <property type="term" value="F:transmembrane transporter activity"/>
    <property type="evidence" value="ECO:0007669"/>
    <property type="project" value="TreeGrafter"/>
</dbReference>
<keyword evidence="3 7" id="KW-0812">Transmembrane</keyword>
<evidence type="ECO:0000259" key="9">
    <source>
        <dbReference type="Pfam" id="PF12704"/>
    </source>
</evidence>
<dbReference type="Pfam" id="PF12704">
    <property type="entry name" value="MacB_PCD"/>
    <property type="match status" value="1"/>
</dbReference>
<dbReference type="EMBL" id="UINC01002187">
    <property type="protein sequence ID" value="SUZ93916.1"/>
    <property type="molecule type" value="Genomic_DNA"/>
</dbReference>
<keyword evidence="5 7" id="KW-0472">Membrane</keyword>
<proteinExistence type="inferred from homology"/>
<dbReference type="Pfam" id="PF02687">
    <property type="entry name" value="FtsX"/>
    <property type="match status" value="1"/>
</dbReference>
<evidence type="ECO:0000256" key="4">
    <source>
        <dbReference type="ARBA" id="ARBA00022989"/>
    </source>
</evidence>
<gene>
    <name evidence="10" type="ORF">METZ01_LOCUS46770</name>
</gene>
<dbReference type="InterPro" id="IPR003838">
    <property type="entry name" value="ABC3_permease_C"/>
</dbReference>
<feature type="transmembrane region" description="Helical" evidence="7">
    <location>
        <begin position="336"/>
        <end position="358"/>
    </location>
</feature>
<dbReference type="AlphaFoldDB" id="A0A381RPU0"/>
<dbReference type="PANTHER" id="PTHR30572">
    <property type="entry name" value="MEMBRANE COMPONENT OF TRANSPORTER-RELATED"/>
    <property type="match status" value="1"/>
</dbReference>
<feature type="transmembrane region" description="Helical" evidence="7">
    <location>
        <begin position="378"/>
        <end position="400"/>
    </location>
</feature>
<feature type="domain" description="MacB-like periplasmic core" evidence="9">
    <location>
        <begin position="19"/>
        <end position="204"/>
    </location>
</feature>
<dbReference type="GO" id="GO:0005886">
    <property type="term" value="C:plasma membrane"/>
    <property type="evidence" value="ECO:0007669"/>
    <property type="project" value="UniProtKB-SubCell"/>
</dbReference>
<sequence length="459" mass="50808">MGSIIESGFKEIWAHWFRSLLTMFGIILGVASLVTMSAFVKGKENLLKDSLAESGGLERIIVDDNDDLPDYQKHLEDEANGMTLKDVYALQKNAPLVYNVTPVIEKRSYRGSLRVSRKGKRVRYASVKGTWPSLLEIEEHELEHGRVFSDMDDLLANTVCIIGTQIRNDLFGEYDNQGEEIIPIGEKIMINYIPFKIIGMFKQYMSEEDRKKKEEARAAGQTVARRDFRAAYMSGDRQSGTAMRIYSMKNSSVMVPINTLVSKLDSAYDRGSNMDRSLSKVAMNIYDVSTLEKSLQQVRNVLMQTHKGLEDFEFETQEGFAGDINLSIQNERISGMFIAGICLLVGGIGIINIMLSSISERVREIGIRKSIGATNMDVFLQILTESIVIAVAGGLAGIMLSPILVNTLASFADDTTPPVMTAFAMAIAFGFSVITGSLAGLFPAIKAAKLDPIQALRYD</sequence>
<organism evidence="10">
    <name type="scientific">marine metagenome</name>
    <dbReference type="NCBI Taxonomy" id="408172"/>
    <lineage>
        <taxon>unclassified sequences</taxon>
        <taxon>metagenomes</taxon>
        <taxon>ecological metagenomes</taxon>
    </lineage>
</organism>
<feature type="transmembrane region" description="Helical" evidence="7">
    <location>
        <begin position="420"/>
        <end position="442"/>
    </location>
</feature>
<comment type="similarity">
    <text evidence="6">Belongs to the ABC-4 integral membrane protein family.</text>
</comment>
<reference evidence="10" key="1">
    <citation type="submission" date="2018-05" db="EMBL/GenBank/DDBJ databases">
        <authorList>
            <person name="Lanie J.A."/>
            <person name="Ng W.-L."/>
            <person name="Kazmierczak K.M."/>
            <person name="Andrzejewski T.M."/>
            <person name="Davidsen T.M."/>
            <person name="Wayne K.J."/>
            <person name="Tettelin H."/>
            <person name="Glass J.I."/>
            <person name="Rusch D."/>
            <person name="Podicherti R."/>
            <person name="Tsui H.-C.T."/>
            <person name="Winkler M.E."/>
        </authorList>
    </citation>
    <scope>NUCLEOTIDE SEQUENCE</scope>
</reference>
<evidence type="ECO:0000256" key="3">
    <source>
        <dbReference type="ARBA" id="ARBA00022692"/>
    </source>
</evidence>
<evidence type="ECO:0000259" key="8">
    <source>
        <dbReference type="Pfam" id="PF02687"/>
    </source>
</evidence>
<evidence type="ECO:0000256" key="7">
    <source>
        <dbReference type="SAM" id="Phobius"/>
    </source>
</evidence>
<evidence type="ECO:0000256" key="1">
    <source>
        <dbReference type="ARBA" id="ARBA00004651"/>
    </source>
</evidence>
<accession>A0A381RPU0</accession>
<dbReference type="InterPro" id="IPR025857">
    <property type="entry name" value="MacB_PCD"/>
</dbReference>
<comment type="subcellular location">
    <subcellularLocation>
        <location evidence="1">Cell membrane</location>
        <topology evidence="1">Multi-pass membrane protein</topology>
    </subcellularLocation>
</comment>
<evidence type="ECO:0000256" key="2">
    <source>
        <dbReference type="ARBA" id="ARBA00022475"/>
    </source>
</evidence>
<evidence type="ECO:0000256" key="5">
    <source>
        <dbReference type="ARBA" id="ARBA00023136"/>
    </source>
</evidence>
<feature type="domain" description="ABC3 transporter permease C-terminal" evidence="8">
    <location>
        <begin position="336"/>
        <end position="452"/>
    </location>
</feature>
<evidence type="ECO:0000313" key="10">
    <source>
        <dbReference type="EMBL" id="SUZ93916.1"/>
    </source>
</evidence>